<feature type="region of interest" description="Disordered" evidence="2">
    <location>
        <begin position="342"/>
        <end position="365"/>
    </location>
</feature>
<dbReference type="Proteomes" id="UP000559027">
    <property type="component" value="Unassembled WGS sequence"/>
</dbReference>
<sequence>MSLSDLLMEPSSLSSAGHSSTVAVRQEETPARSRATTLCGDESNQSLSGRSNNRNVENIPPDAGQRKPDISLMATTEHSVHSQEAKHPKCCCRILLCLKSLQKTVRTRFKWCPVQSTRPFHQRFYFDQMDSVEPLNNIRDLTDRDSVLLVMGPTGAGKSTFIQTLLGNKACQDVEVGHSLCSTTKAVNALRIIFKGNPEANLVLVDTPGFGDIDIPDAKVFGMVLSWFKRIGLKRTDISTGVLYLYRITDNRIPGSVAANFRLFRKICGKEFYKQVILVTTMWPDSSDTAYERYQKRETDLKENYWNTMMAGGSTVLAFNNSVKSARDIVNELSLASNKTYQSQHQSIEGGGHGLDSGPSMRENNRCQDVETRAPIRRGVFSSLKWGLCGSRRMDSP</sequence>
<feature type="compositionally biased region" description="Polar residues" evidence="2">
    <location>
        <begin position="42"/>
        <end position="56"/>
    </location>
</feature>
<feature type="compositionally biased region" description="Polar residues" evidence="2">
    <location>
        <begin position="11"/>
        <end position="23"/>
    </location>
</feature>
<comment type="caution">
    <text evidence="4">The sequence shown here is derived from an EMBL/GenBank/DDBJ whole genome shotgun (WGS) entry which is preliminary data.</text>
</comment>
<feature type="domain" description="AAA+ ATPase" evidence="3">
    <location>
        <begin position="144"/>
        <end position="249"/>
    </location>
</feature>
<accession>A0A8H5G246</accession>
<dbReference type="EMBL" id="JAACJO010000006">
    <property type="protein sequence ID" value="KAF5356955.1"/>
    <property type="molecule type" value="Genomic_DNA"/>
</dbReference>
<keyword evidence="1" id="KW-0342">GTP-binding</keyword>
<keyword evidence="1" id="KW-0547">Nucleotide-binding</keyword>
<dbReference type="OrthoDB" id="8954335at2759"/>
<dbReference type="InterPro" id="IPR027417">
    <property type="entry name" value="P-loop_NTPase"/>
</dbReference>
<dbReference type="InterPro" id="IPR003593">
    <property type="entry name" value="AAA+_ATPase"/>
</dbReference>
<gene>
    <name evidence="4" type="ORF">D9756_006865</name>
</gene>
<name>A0A8H5G246_9AGAR</name>
<dbReference type="GO" id="GO:0005525">
    <property type="term" value="F:GTP binding"/>
    <property type="evidence" value="ECO:0007669"/>
    <property type="project" value="UniProtKB-KW"/>
</dbReference>
<dbReference type="Gene3D" id="3.40.50.300">
    <property type="entry name" value="P-loop containing nucleotide triphosphate hydrolases"/>
    <property type="match status" value="1"/>
</dbReference>
<organism evidence="4 5">
    <name type="scientific">Leucocoprinus leucothites</name>
    <dbReference type="NCBI Taxonomy" id="201217"/>
    <lineage>
        <taxon>Eukaryota</taxon>
        <taxon>Fungi</taxon>
        <taxon>Dikarya</taxon>
        <taxon>Basidiomycota</taxon>
        <taxon>Agaricomycotina</taxon>
        <taxon>Agaricomycetes</taxon>
        <taxon>Agaricomycetidae</taxon>
        <taxon>Agaricales</taxon>
        <taxon>Agaricineae</taxon>
        <taxon>Agaricaceae</taxon>
        <taxon>Leucocoprinus</taxon>
    </lineage>
</organism>
<feature type="region of interest" description="Disordered" evidence="2">
    <location>
        <begin position="1"/>
        <end position="67"/>
    </location>
</feature>
<keyword evidence="5" id="KW-1185">Reference proteome</keyword>
<proteinExistence type="inferred from homology"/>
<reference evidence="4 5" key="1">
    <citation type="journal article" date="2020" name="ISME J.">
        <title>Uncovering the hidden diversity of litter-decomposition mechanisms in mushroom-forming fungi.</title>
        <authorList>
            <person name="Floudas D."/>
            <person name="Bentzer J."/>
            <person name="Ahren D."/>
            <person name="Johansson T."/>
            <person name="Persson P."/>
            <person name="Tunlid A."/>
        </authorList>
    </citation>
    <scope>NUCLEOTIDE SEQUENCE [LARGE SCALE GENOMIC DNA]</scope>
    <source>
        <strain evidence="4 5">CBS 146.42</strain>
    </source>
</reference>
<dbReference type="SMART" id="SM00382">
    <property type="entry name" value="AAA"/>
    <property type="match status" value="1"/>
</dbReference>
<dbReference type="Pfam" id="PF00735">
    <property type="entry name" value="Septin"/>
    <property type="match status" value="1"/>
</dbReference>
<evidence type="ECO:0000313" key="4">
    <source>
        <dbReference type="EMBL" id="KAF5356955.1"/>
    </source>
</evidence>
<dbReference type="CDD" id="cd00882">
    <property type="entry name" value="Ras_like_GTPase"/>
    <property type="match status" value="1"/>
</dbReference>
<dbReference type="SUPFAM" id="SSF52540">
    <property type="entry name" value="P-loop containing nucleoside triphosphate hydrolases"/>
    <property type="match status" value="1"/>
</dbReference>
<evidence type="ECO:0000259" key="3">
    <source>
        <dbReference type="SMART" id="SM00382"/>
    </source>
</evidence>
<evidence type="ECO:0000313" key="5">
    <source>
        <dbReference type="Proteomes" id="UP000559027"/>
    </source>
</evidence>
<protein>
    <recommendedName>
        <fullName evidence="3">AAA+ ATPase domain-containing protein</fullName>
    </recommendedName>
</protein>
<comment type="similarity">
    <text evidence="1">Belongs to the TRAFAC class TrmE-Era-EngA-EngB-Septin-like GTPase superfamily. Septin GTPase family.</text>
</comment>
<dbReference type="InterPro" id="IPR030379">
    <property type="entry name" value="G_SEPTIN_dom"/>
</dbReference>
<evidence type="ECO:0000256" key="2">
    <source>
        <dbReference type="SAM" id="MobiDB-lite"/>
    </source>
</evidence>
<evidence type="ECO:0000256" key="1">
    <source>
        <dbReference type="RuleBase" id="RU004560"/>
    </source>
</evidence>
<dbReference type="AlphaFoldDB" id="A0A8H5G246"/>